<name>A0AAW1NM03_9CHLO</name>
<dbReference type="PROSITE" id="PS51375">
    <property type="entry name" value="PPR"/>
    <property type="match status" value="2"/>
</dbReference>
<proteinExistence type="predicted"/>
<dbReference type="PANTHER" id="PTHR47801:SF1">
    <property type="entry name" value="OS05G0145600 PROTEIN"/>
    <property type="match status" value="1"/>
</dbReference>
<organism evidence="4 5">
    <name type="scientific">Symbiochloris irregularis</name>
    <dbReference type="NCBI Taxonomy" id="706552"/>
    <lineage>
        <taxon>Eukaryota</taxon>
        <taxon>Viridiplantae</taxon>
        <taxon>Chlorophyta</taxon>
        <taxon>core chlorophytes</taxon>
        <taxon>Trebouxiophyceae</taxon>
        <taxon>Trebouxiales</taxon>
        <taxon>Trebouxiaceae</taxon>
        <taxon>Symbiochloris</taxon>
    </lineage>
</organism>
<dbReference type="GO" id="GO:0005739">
    <property type="term" value="C:mitochondrion"/>
    <property type="evidence" value="ECO:0007669"/>
    <property type="project" value="TreeGrafter"/>
</dbReference>
<evidence type="ECO:0000256" key="2">
    <source>
        <dbReference type="PROSITE-ProRule" id="PRU00708"/>
    </source>
</evidence>
<feature type="region of interest" description="Disordered" evidence="3">
    <location>
        <begin position="629"/>
        <end position="658"/>
    </location>
</feature>
<dbReference type="PANTHER" id="PTHR47801">
    <property type="entry name" value="OS05G0145600 PROTEIN"/>
    <property type="match status" value="1"/>
</dbReference>
<dbReference type="Proteomes" id="UP001465755">
    <property type="component" value="Unassembled WGS sequence"/>
</dbReference>
<accession>A0AAW1NM03</accession>
<feature type="repeat" description="PPR" evidence="2">
    <location>
        <begin position="203"/>
        <end position="237"/>
    </location>
</feature>
<feature type="compositionally biased region" description="Basic residues" evidence="3">
    <location>
        <begin position="638"/>
        <end position="648"/>
    </location>
</feature>
<evidence type="ECO:0000313" key="4">
    <source>
        <dbReference type="EMBL" id="KAK9785866.1"/>
    </source>
</evidence>
<dbReference type="InterPro" id="IPR011990">
    <property type="entry name" value="TPR-like_helical_dom_sf"/>
</dbReference>
<reference evidence="4 5" key="1">
    <citation type="journal article" date="2024" name="Nat. Commun.">
        <title>Phylogenomics reveals the evolutionary origins of lichenization in chlorophyte algae.</title>
        <authorList>
            <person name="Puginier C."/>
            <person name="Libourel C."/>
            <person name="Otte J."/>
            <person name="Skaloud P."/>
            <person name="Haon M."/>
            <person name="Grisel S."/>
            <person name="Petersen M."/>
            <person name="Berrin J.G."/>
            <person name="Delaux P.M."/>
            <person name="Dal Grande F."/>
            <person name="Keller J."/>
        </authorList>
    </citation>
    <scope>NUCLEOTIDE SEQUENCE [LARGE SCALE GENOMIC DNA]</scope>
    <source>
        <strain evidence="4 5">SAG 2036</strain>
    </source>
</reference>
<evidence type="ECO:0000256" key="1">
    <source>
        <dbReference type="ARBA" id="ARBA00022737"/>
    </source>
</evidence>
<feature type="region of interest" description="Disordered" evidence="3">
    <location>
        <begin position="88"/>
        <end position="130"/>
    </location>
</feature>
<keyword evidence="1" id="KW-0677">Repeat</keyword>
<feature type="region of interest" description="Disordered" evidence="3">
    <location>
        <begin position="450"/>
        <end position="470"/>
    </location>
</feature>
<sequence>MLGCLGDHCIHWAPTTHKQSPVPVHVEVPKPPSPHEEDVQHLGVGIEGTLQLQEGNPLLGSCGQIRDAEGRFCSELVTHRAFASQAAVAQDQDEAGDNQFNDLEGNWNSSAMQSSRQPSPGSLSRDPLGRPTIQTFNARINQLATKERRCWLIRLVYEEMLVDGVAPDWTTFEEALYQLMRARRVGDCHFFWNEMQRRGFVPNAFHYTLLISAFARTAHLEQMNKKFEEMKAAGLKPRRETYQTMLNGLAHEGNLLRFRQLLQEMIEAGFGMDESTYAAELRCHGSAHPGWGITQNKQELLRLLNEGRRAMMVKDSATKGVQTHDIIIVNAGLYALGACGHHEEAVKLFESIDSNNKFHPVSLMHDAIVASYLMLVEEGLIRGRLPAKASQQPSDDSSPAAYESASSGDDSSDSELMSETQVMRDSEANGLKDGEKGDSDDDLLQIEEHEDEDDIVRSNQSGHQSDELDGHKEYIQPFMKVFKEAQDARMLISPERCRDLIMAALDFKMAGHEEGLAAAHAVLDFMQTTRTFLNQEMGSLMLKRAVRRRVDDLTLANRVWEIMRRSGRAPLAEATKAYAATLGERAPDMHHHRADAENLLASNWRTTNSARQAMDSAEMQRQLGAVAHSNERFQQKQAYRRQQKKLQNKRPQQLGSLH</sequence>
<feature type="repeat" description="PPR" evidence="2">
    <location>
        <begin position="238"/>
        <end position="272"/>
    </location>
</feature>
<evidence type="ECO:0000313" key="5">
    <source>
        <dbReference type="Proteomes" id="UP001465755"/>
    </source>
</evidence>
<evidence type="ECO:0000256" key="3">
    <source>
        <dbReference type="SAM" id="MobiDB-lite"/>
    </source>
</evidence>
<feature type="compositionally biased region" description="Low complexity" evidence="3">
    <location>
        <begin position="400"/>
        <end position="419"/>
    </location>
</feature>
<protein>
    <recommendedName>
        <fullName evidence="6">Pentatricopeptide repeat-containing protein</fullName>
    </recommendedName>
</protein>
<feature type="compositionally biased region" description="Polar residues" evidence="3">
    <location>
        <begin position="98"/>
        <end position="122"/>
    </location>
</feature>
<keyword evidence="5" id="KW-1185">Reference proteome</keyword>
<dbReference type="NCBIfam" id="TIGR00756">
    <property type="entry name" value="PPR"/>
    <property type="match status" value="2"/>
</dbReference>
<comment type="caution">
    <text evidence="4">The sequence shown here is derived from an EMBL/GenBank/DDBJ whole genome shotgun (WGS) entry which is preliminary data.</text>
</comment>
<dbReference type="Pfam" id="PF13041">
    <property type="entry name" value="PPR_2"/>
    <property type="match status" value="1"/>
</dbReference>
<dbReference type="AlphaFoldDB" id="A0AAW1NM03"/>
<gene>
    <name evidence="4" type="ORF">WJX73_010274</name>
</gene>
<dbReference type="Gene3D" id="1.25.40.10">
    <property type="entry name" value="Tetratricopeptide repeat domain"/>
    <property type="match status" value="1"/>
</dbReference>
<dbReference type="InterPro" id="IPR002885">
    <property type="entry name" value="PPR_rpt"/>
</dbReference>
<feature type="region of interest" description="Disordered" evidence="3">
    <location>
        <begin position="386"/>
        <end position="419"/>
    </location>
</feature>
<evidence type="ECO:0008006" key="6">
    <source>
        <dbReference type="Google" id="ProtNLM"/>
    </source>
</evidence>
<feature type="compositionally biased region" description="Polar residues" evidence="3">
    <location>
        <begin position="649"/>
        <end position="658"/>
    </location>
</feature>
<dbReference type="EMBL" id="JALJOQ010000289">
    <property type="protein sequence ID" value="KAK9785866.1"/>
    <property type="molecule type" value="Genomic_DNA"/>
</dbReference>